<comment type="cofactor">
    <cofactor evidence="1 13">
        <name>heme</name>
        <dbReference type="ChEBI" id="CHEBI:30413"/>
    </cofactor>
</comment>
<dbReference type="GO" id="GO:0042542">
    <property type="term" value="P:response to hydrogen peroxide"/>
    <property type="evidence" value="ECO:0007669"/>
    <property type="project" value="TreeGrafter"/>
</dbReference>
<dbReference type="GO" id="GO:0005737">
    <property type="term" value="C:cytoplasm"/>
    <property type="evidence" value="ECO:0007669"/>
    <property type="project" value="TreeGrafter"/>
</dbReference>
<dbReference type="PROSITE" id="PS51402">
    <property type="entry name" value="CATALASE_3"/>
    <property type="match status" value="1"/>
</dbReference>
<accession>A0A6C0P201</accession>
<evidence type="ECO:0000259" key="16">
    <source>
        <dbReference type="SMART" id="SM01060"/>
    </source>
</evidence>
<dbReference type="InterPro" id="IPR002226">
    <property type="entry name" value="Catalase_haem_BS"/>
</dbReference>
<evidence type="ECO:0000256" key="4">
    <source>
        <dbReference type="ARBA" id="ARBA00012314"/>
    </source>
</evidence>
<dbReference type="PANTHER" id="PTHR11465">
    <property type="entry name" value="CATALASE"/>
    <property type="match status" value="1"/>
</dbReference>
<feature type="binding site" description="axial binding residue" evidence="13">
    <location>
        <position position="348"/>
    </location>
    <ligand>
        <name>heme</name>
        <dbReference type="ChEBI" id="CHEBI:30413"/>
    </ligand>
    <ligandPart>
        <name>Fe</name>
        <dbReference type="ChEBI" id="CHEBI:18248"/>
    </ligandPart>
</feature>
<evidence type="ECO:0000256" key="2">
    <source>
        <dbReference type="ARBA" id="ARBA00002974"/>
    </source>
</evidence>
<dbReference type="EMBL" id="CP048286">
    <property type="protein sequence ID" value="QHW32381.1"/>
    <property type="molecule type" value="Genomic_DNA"/>
</dbReference>
<protein>
    <recommendedName>
        <fullName evidence="4 14">Catalase</fullName>
        <ecNumber evidence="4 14">1.11.1.6</ecNumber>
    </recommendedName>
</protein>
<dbReference type="Proteomes" id="UP000479114">
    <property type="component" value="Chromosome"/>
</dbReference>
<dbReference type="InterPro" id="IPR020835">
    <property type="entry name" value="Catalase_sf"/>
</dbReference>
<evidence type="ECO:0000313" key="18">
    <source>
        <dbReference type="Proteomes" id="UP000479114"/>
    </source>
</evidence>
<dbReference type="PROSITE" id="PS00437">
    <property type="entry name" value="CATALASE_1"/>
    <property type="match status" value="1"/>
</dbReference>
<name>A0A6C0P201_9BACL</name>
<dbReference type="GO" id="GO:0004096">
    <property type="term" value="F:catalase activity"/>
    <property type="evidence" value="ECO:0007669"/>
    <property type="project" value="UniProtKB-EC"/>
</dbReference>
<dbReference type="AlphaFoldDB" id="A0A6C0P201"/>
<evidence type="ECO:0000256" key="7">
    <source>
        <dbReference type="ARBA" id="ARBA00022723"/>
    </source>
</evidence>
<comment type="function">
    <text evidence="2">Decomposes hydrogen peroxide into water and oxygen; serves to protect cells from the toxic effects of hydrogen peroxide.</text>
</comment>
<gene>
    <name evidence="17" type="ORF">GZH47_17240</name>
</gene>
<dbReference type="InterPro" id="IPR024708">
    <property type="entry name" value="Catalase_AS"/>
</dbReference>
<evidence type="ECO:0000256" key="6">
    <source>
        <dbReference type="ARBA" id="ARBA00022617"/>
    </source>
</evidence>
<dbReference type="InterPro" id="IPR024711">
    <property type="entry name" value="Catalase_clade1/3"/>
</dbReference>
<keyword evidence="9 13" id="KW-0408">Iron</keyword>
<keyword evidence="10 14" id="KW-0376">Hydrogen peroxide</keyword>
<proteinExistence type="inferred from homology"/>
<keyword evidence="5 14" id="KW-0575">Peroxidase</keyword>
<dbReference type="GO" id="GO:0020037">
    <property type="term" value="F:heme binding"/>
    <property type="evidence" value="ECO:0007669"/>
    <property type="project" value="InterPro"/>
</dbReference>
<dbReference type="InterPro" id="IPR011614">
    <property type="entry name" value="Catalase_core"/>
</dbReference>
<dbReference type="SMART" id="SM01060">
    <property type="entry name" value="Catalase"/>
    <property type="match status" value="1"/>
</dbReference>
<dbReference type="PRINTS" id="PR00067">
    <property type="entry name" value="CATALASE"/>
</dbReference>
<feature type="region of interest" description="Disordered" evidence="15">
    <location>
        <begin position="1"/>
        <end position="27"/>
    </location>
</feature>
<keyword evidence="18" id="KW-1185">Reference proteome</keyword>
<dbReference type="PIRSF" id="PIRSF038928">
    <property type="entry name" value="Catalase_clade1-3"/>
    <property type="match status" value="1"/>
</dbReference>
<reference evidence="17 18" key="1">
    <citation type="submission" date="2020-02" db="EMBL/GenBank/DDBJ databases">
        <title>Paenibacillus sp. nov., isolated from rhizosphere soil of tomato.</title>
        <authorList>
            <person name="Weon H.-Y."/>
            <person name="Lee S.A."/>
        </authorList>
    </citation>
    <scope>NUCLEOTIDE SEQUENCE [LARGE SCALE GENOMIC DNA]</scope>
    <source>
        <strain evidence="17 18">14171R-81</strain>
    </source>
</reference>
<feature type="region of interest" description="Disordered" evidence="15">
    <location>
        <begin position="395"/>
        <end position="416"/>
    </location>
</feature>
<comment type="catalytic activity">
    <reaction evidence="11 14">
        <text>2 H2O2 = O2 + 2 H2O</text>
        <dbReference type="Rhea" id="RHEA:20309"/>
        <dbReference type="ChEBI" id="CHEBI:15377"/>
        <dbReference type="ChEBI" id="CHEBI:15379"/>
        <dbReference type="ChEBI" id="CHEBI:16240"/>
        <dbReference type="EC" id="1.11.1.6"/>
    </reaction>
</comment>
<organism evidence="17 18">
    <name type="scientific">Paenibacillus rhizovicinus</name>
    <dbReference type="NCBI Taxonomy" id="2704463"/>
    <lineage>
        <taxon>Bacteria</taxon>
        <taxon>Bacillati</taxon>
        <taxon>Bacillota</taxon>
        <taxon>Bacilli</taxon>
        <taxon>Bacillales</taxon>
        <taxon>Paenibacillaceae</taxon>
        <taxon>Paenibacillus</taxon>
    </lineage>
</organism>
<evidence type="ECO:0000313" key="17">
    <source>
        <dbReference type="EMBL" id="QHW32381.1"/>
    </source>
</evidence>
<dbReference type="KEGG" id="prz:GZH47_17240"/>
<dbReference type="RefSeq" id="WP_162641959.1">
    <property type="nucleotide sequence ID" value="NZ_CP048286.1"/>
</dbReference>
<dbReference type="Pfam" id="PF00199">
    <property type="entry name" value="Catalase"/>
    <property type="match status" value="1"/>
</dbReference>
<evidence type="ECO:0000256" key="5">
    <source>
        <dbReference type="ARBA" id="ARBA00022559"/>
    </source>
</evidence>
<keyword evidence="8 14" id="KW-0560">Oxidoreductase</keyword>
<dbReference type="InterPro" id="IPR018028">
    <property type="entry name" value="Catalase"/>
</dbReference>
<evidence type="ECO:0000256" key="15">
    <source>
        <dbReference type="SAM" id="MobiDB-lite"/>
    </source>
</evidence>
<sequence length="522" mass="59118">MENDIKDDMTLTNRQGHPISDNQNIRTIGSRGPSTLENYHFIEKISHFDRERIPERVVHARGAGAHGYFEAYGKVGDEAVSKYTRAKLFQEEGKQTPVFVRFSTVVHGGHSPETLRDPRGFAVKFYTEDGNWDLVGNNLKIFFIRDPLKFPDMVHSFKPDPVTNLSDPERMFDFLSGTPEATHMVTFLFSPWGIPANYRQMQGSGVNTYKWVNKDGEAMLVKYHWEPLKHGIKNLRQNEADAIQGMNTSHATQDLYEAIERGDYPEWELSVQLMTDDEHTELDYDPLDPTKLWDQAQFPFLPVGKMVLDRNPENYFAEVEQAAFGTGVLVDGLDFSDDKLLQGRTFSYSDTQRYRVGTNYLQLPINAPNAPVATNQRDGQMTLMVDSAHGQSPHVNYEPSTLGGLKEAPPEGKEHQPAYDAKLVRQKLERPNDFKQAGETFRQFEDWERDELIHNLVDALKVCAPQIQETMVGYFTQADADYGKRVADGLAKASVDTSHIASVSLREGAEMAEHSGQKTDGY</sequence>
<dbReference type="GO" id="GO:0042744">
    <property type="term" value="P:hydrogen peroxide catabolic process"/>
    <property type="evidence" value="ECO:0007669"/>
    <property type="project" value="UniProtKB-KW"/>
</dbReference>
<feature type="active site" evidence="12">
    <location>
        <position position="137"/>
    </location>
</feature>
<evidence type="ECO:0000256" key="8">
    <source>
        <dbReference type="ARBA" id="ARBA00023002"/>
    </source>
</evidence>
<dbReference type="InterPro" id="IPR010582">
    <property type="entry name" value="Catalase_immune_responsive"/>
</dbReference>
<dbReference type="PROSITE" id="PS00438">
    <property type="entry name" value="CATALASE_2"/>
    <property type="match status" value="1"/>
</dbReference>
<evidence type="ECO:0000256" key="10">
    <source>
        <dbReference type="ARBA" id="ARBA00023324"/>
    </source>
</evidence>
<dbReference type="FunFam" id="2.40.180.10:FF:000002">
    <property type="entry name" value="Catalase"/>
    <property type="match status" value="1"/>
</dbReference>
<evidence type="ECO:0000256" key="9">
    <source>
        <dbReference type="ARBA" id="ARBA00023004"/>
    </source>
</evidence>
<dbReference type="SUPFAM" id="SSF56634">
    <property type="entry name" value="Heme-dependent catalase-like"/>
    <property type="match status" value="1"/>
</dbReference>
<dbReference type="Gene3D" id="2.40.180.10">
    <property type="entry name" value="Catalase core domain"/>
    <property type="match status" value="1"/>
</dbReference>
<dbReference type="PANTHER" id="PTHR11465:SF23">
    <property type="entry name" value="CATALASE-2"/>
    <property type="match status" value="1"/>
</dbReference>
<feature type="domain" description="Catalase core" evidence="16">
    <location>
        <begin position="12"/>
        <end position="406"/>
    </location>
</feature>
<evidence type="ECO:0000256" key="13">
    <source>
        <dbReference type="PIRSR" id="PIRSR038928-2"/>
    </source>
</evidence>
<evidence type="ECO:0000256" key="11">
    <source>
        <dbReference type="ARBA" id="ARBA00049254"/>
    </source>
</evidence>
<comment type="similarity">
    <text evidence="3 14">Belongs to the catalase family.</text>
</comment>
<feature type="compositionally biased region" description="Polar residues" evidence="15">
    <location>
        <begin position="10"/>
        <end position="27"/>
    </location>
</feature>
<dbReference type="Pfam" id="PF06628">
    <property type="entry name" value="Catalase-rel"/>
    <property type="match status" value="1"/>
</dbReference>
<evidence type="ECO:0000256" key="14">
    <source>
        <dbReference type="RuleBase" id="RU000498"/>
    </source>
</evidence>
<dbReference type="GO" id="GO:0046872">
    <property type="term" value="F:metal ion binding"/>
    <property type="evidence" value="ECO:0007669"/>
    <property type="project" value="UniProtKB-KW"/>
</dbReference>
<evidence type="ECO:0000256" key="3">
    <source>
        <dbReference type="ARBA" id="ARBA00005329"/>
    </source>
</evidence>
<evidence type="ECO:0000256" key="1">
    <source>
        <dbReference type="ARBA" id="ARBA00001971"/>
    </source>
</evidence>
<evidence type="ECO:0000256" key="12">
    <source>
        <dbReference type="PIRSR" id="PIRSR038928-1"/>
    </source>
</evidence>
<dbReference type="CDD" id="cd08154">
    <property type="entry name" value="catalase_clade_1"/>
    <property type="match status" value="1"/>
</dbReference>
<keyword evidence="6 13" id="KW-0349">Heme</keyword>
<keyword evidence="7 13" id="KW-0479">Metal-binding</keyword>
<feature type="active site" evidence="12">
    <location>
        <position position="59"/>
    </location>
</feature>
<dbReference type="EC" id="1.11.1.6" evidence="4 14"/>